<dbReference type="GeneID" id="25272325"/>
<feature type="non-terminal residue" evidence="2">
    <location>
        <position position="1"/>
    </location>
</feature>
<protein>
    <submittedName>
        <fullName evidence="2">Uncharacterized protein</fullName>
    </submittedName>
</protein>
<evidence type="ECO:0000256" key="1">
    <source>
        <dbReference type="SAM" id="MobiDB-lite"/>
    </source>
</evidence>
<accession>U6GGQ9</accession>
<dbReference type="RefSeq" id="XP_013250516.1">
    <property type="nucleotide sequence ID" value="XM_013395062.1"/>
</dbReference>
<sequence length="153" mass="16124">AIECLESAFNVLKDSFEVNLFMCRRLFAEGVKNPHSFFWWVDASLGKVLDLMDYLKMSISDSRQDLIDSLLANDAASNLNANNANNANAASAPVPAAPPAANAAAANAAAAAGNEETTTPGSNHLTAKPRTALEQCSLMMRTASGLHSASRAN</sequence>
<keyword evidence="3" id="KW-1185">Reference proteome</keyword>
<reference evidence="2" key="2">
    <citation type="submission" date="2013-10" db="EMBL/GenBank/DDBJ databases">
        <authorList>
            <person name="Aslett M."/>
        </authorList>
    </citation>
    <scope>NUCLEOTIDE SEQUENCE</scope>
    <source>
        <strain evidence="2">Houghton</strain>
    </source>
</reference>
<dbReference type="OrthoDB" id="354173at2759"/>
<feature type="region of interest" description="Disordered" evidence="1">
    <location>
        <begin position="107"/>
        <end position="128"/>
    </location>
</feature>
<organism evidence="2 3">
    <name type="scientific">Eimeria acervulina</name>
    <name type="common">Coccidian parasite</name>
    <dbReference type="NCBI Taxonomy" id="5801"/>
    <lineage>
        <taxon>Eukaryota</taxon>
        <taxon>Sar</taxon>
        <taxon>Alveolata</taxon>
        <taxon>Apicomplexa</taxon>
        <taxon>Conoidasida</taxon>
        <taxon>Coccidia</taxon>
        <taxon>Eucoccidiorida</taxon>
        <taxon>Eimeriorina</taxon>
        <taxon>Eimeriidae</taxon>
        <taxon>Eimeria</taxon>
    </lineage>
</organism>
<name>U6GGQ9_EIMAC</name>
<gene>
    <name evidence="2" type="ORF">EAH_00042550</name>
</gene>
<dbReference type="EMBL" id="HG671009">
    <property type="protein sequence ID" value="CDI79360.1"/>
    <property type="molecule type" value="Genomic_DNA"/>
</dbReference>
<dbReference type="Proteomes" id="UP000018050">
    <property type="component" value="Unassembled WGS sequence"/>
</dbReference>
<feature type="compositionally biased region" description="Polar residues" evidence="1">
    <location>
        <begin position="115"/>
        <end position="125"/>
    </location>
</feature>
<proteinExistence type="predicted"/>
<dbReference type="AlphaFoldDB" id="U6GGQ9"/>
<evidence type="ECO:0000313" key="2">
    <source>
        <dbReference type="EMBL" id="CDI79360.1"/>
    </source>
</evidence>
<dbReference type="VEuPathDB" id="ToxoDB:EAH_00042550"/>
<evidence type="ECO:0000313" key="3">
    <source>
        <dbReference type="Proteomes" id="UP000018050"/>
    </source>
</evidence>
<reference evidence="2" key="1">
    <citation type="submission" date="2013-10" db="EMBL/GenBank/DDBJ databases">
        <title>Genomic analysis of the causative agents of coccidiosis in chickens.</title>
        <authorList>
            <person name="Reid A.J."/>
            <person name="Blake D."/>
            <person name="Billington K."/>
            <person name="Browne H."/>
            <person name="Dunn M."/>
            <person name="Hung S."/>
            <person name="Kawahara F."/>
            <person name="Miranda-Saavedra D."/>
            <person name="Mourier T."/>
            <person name="Nagra H."/>
            <person name="Otto T.D."/>
            <person name="Rawlings N."/>
            <person name="Sanchez A."/>
            <person name="Sanders M."/>
            <person name="Subramaniam C."/>
            <person name="Tay Y."/>
            <person name="Dear P."/>
            <person name="Doerig C."/>
            <person name="Gruber A."/>
            <person name="Parkinson J."/>
            <person name="Shirley M."/>
            <person name="Wan K.L."/>
            <person name="Berriman M."/>
            <person name="Tomley F."/>
            <person name="Pain A."/>
        </authorList>
    </citation>
    <scope>NUCLEOTIDE SEQUENCE</scope>
    <source>
        <strain evidence="2">Houghton</strain>
    </source>
</reference>